<accession>A0A445MG31</accession>
<dbReference type="AlphaFoldDB" id="A0A445MG31"/>
<name>A0A445MG31_ENSVE</name>
<proteinExistence type="predicted"/>
<reference evidence="1" key="1">
    <citation type="journal article" date="2018" name="Data Brief">
        <title>Genome sequence data from 17 accessions of Ensete ventricosum, a staple food crop for millions in Ethiopia.</title>
        <authorList>
            <person name="Yemataw Z."/>
            <person name="Muzemil S."/>
            <person name="Ambachew D."/>
            <person name="Tripathi L."/>
            <person name="Tesfaye K."/>
            <person name="Chala A."/>
            <person name="Farbos A."/>
            <person name="O'Neill P."/>
            <person name="Moore K."/>
            <person name="Grant M."/>
            <person name="Studholme D.J."/>
        </authorList>
    </citation>
    <scope>NUCLEOTIDE SEQUENCE [LARGE SCALE GENOMIC DNA]</scope>
    <source>
        <tissue evidence="1">Leaf</tissue>
    </source>
</reference>
<dbReference type="Proteomes" id="UP000290560">
    <property type="component" value="Unassembled WGS sequence"/>
</dbReference>
<evidence type="ECO:0000313" key="1">
    <source>
        <dbReference type="EMBL" id="RZR73189.1"/>
    </source>
</evidence>
<organism evidence="1">
    <name type="scientific">Ensete ventricosum</name>
    <name type="common">Abyssinian banana</name>
    <name type="synonym">Musa ensete</name>
    <dbReference type="NCBI Taxonomy" id="4639"/>
    <lineage>
        <taxon>Eukaryota</taxon>
        <taxon>Viridiplantae</taxon>
        <taxon>Streptophyta</taxon>
        <taxon>Embryophyta</taxon>
        <taxon>Tracheophyta</taxon>
        <taxon>Spermatophyta</taxon>
        <taxon>Magnoliopsida</taxon>
        <taxon>Liliopsida</taxon>
        <taxon>Zingiberales</taxon>
        <taxon>Musaceae</taxon>
        <taxon>Ensete</taxon>
    </lineage>
</organism>
<dbReference type="EMBL" id="KV875848">
    <property type="protein sequence ID" value="RZR73189.1"/>
    <property type="molecule type" value="Genomic_DNA"/>
</dbReference>
<protein>
    <submittedName>
        <fullName evidence="1">Uncharacterized protein</fullName>
    </submittedName>
</protein>
<gene>
    <name evidence="1" type="ORF">BHM03_00021284</name>
</gene>
<sequence length="160" mass="17325">MLLRRSGFSTYPRSGDDAVPHYLVALLELASIGGLPIVVPAKERLVVGMPTSASIGEYAGRWFASSRLTPIHAEESAWPGRASSSTSVDGGGAWFGLIWRLGSWHSKVVRMLSLTSTITSGVTDSYARGRLKNTYVVSSHRRRQRLTGAVPLCGLHESEL</sequence>